<organism evidence="2 3">
    <name type="scientific">Aliidiomarina soli</name>
    <dbReference type="NCBI Taxonomy" id="1928574"/>
    <lineage>
        <taxon>Bacteria</taxon>
        <taxon>Pseudomonadati</taxon>
        <taxon>Pseudomonadota</taxon>
        <taxon>Gammaproteobacteria</taxon>
        <taxon>Alteromonadales</taxon>
        <taxon>Idiomarinaceae</taxon>
        <taxon>Aliidiomarina</taxon>
    </lineage>
</organism>
<keyword evidence="1" id="KW-0732">Signal</keyword>
<feature type="chain" id="PRO_5019322867" evidence="1">
    <location>
        <begin position="18"/>
        <end position="183"/>
    </location>
</feature>
<feature type="signal peptide" evidence="1">
    <location>
        <begin position="1"/>
        <end position="17"/>
    </location>
</feature>
<evidence type="ECO:0000313" key="3">
    <source>
        <dbReference type="Proteomes" id="UP000287823"/>
    </source>
</evidence>
<dbReference type="AlphaFoldDB" id="A0A432WE22"/>
<dbReference type="InterPro" id="IPR022224">
    <property type="entry name" value="DUF3750"/>
</dbReference>
<evidence type="ECO:0000256" key="1">
    <source>
        <dbReference type="SAM" id="SignalP"/>
    </source>
</evidence>
<dbReference type="PROSITE" id="PS51257">
    <property type="entry name" value="PROKAR_LIPOPROTEIN"/>
    <property type="match status" value="1"/>
</dbReference>
<accession>A0A432WE22</accession>
<protein>
    <submittedName>
        <fullName evidence="2">DUF3750 domain-containing protein</fullName>
    </submittedName>
</protein>
<evidence type="ECO:0000313" key="2">
    <source>
        <dbReference type="EMBL" id="RUO31105.1"/>
    </source>
</evidence>
<reference evidence="2 3" key="1">
    <citation type="journal article" date="2011" name="Front. Microbiol.">
        <title>Genomic signatures of strain selection and enhancement in Bacillus atrophaeus var. globigii, a historical biowarfare simulant.</title>
        <authorList>
            <person name="Gibbons H.S."/>
            <person name="Broomall S.M."/>
            <person name="McNew L.A."/>
            <person name="Daligault H."/>
            <person name="Chapman C."/>
            <person name="Bruce D."/>
            <person name="Karavis M."/>
            <person name="Krepps M."/>
            <person name="McGregor P.A."/>
            <person name="Hong C."/>
            <person name="Park K.H."/>
            <person name="Akmal A."/>
            <person name="Feldman A."/>
            <person name="Lin J.S."/>
            <person name="Chang W.E."/>
            <person name="Higgs B.W."/>
            <person name="Demirev P."/>
            <person name="Lindquist J."/>
            <person name="Liem A."/>
            <person name="Fochler E."/>
            <person name="Read T.D."/>
            <person name="Tapia R."/>
            <person name="Johnson S."/>
            <person name="Bishop-Lilly K.A."/>
            <person name="Detter C."/>
            <person name="Han C."/>
            <person name="Sozhamannan S."/>
            <person name="Rosenzweig C.N."/>
            <person name="Skowronski E.W."/>
        </authorList>
    </citation>
    <scope>NUCLEOTIDE SEQUENCE [LARGE SCALE GENOMIC DNA]</scope>
    <source>
        <strain evidence="2 3">Y4G10-17</strain>
    </source>
</reference>
<name>A0A432WE22_9GAMM</name>
<comment type="caution">
    <text evidence="2">The sequence shown here is derived from an EMBL/GenBank/DDBJ whole genome shotgun (WGS) entry which is preliminary data.</text>
</comment>
<dbReference type="Proteomes" id="UP000287823">
    <property type="component" value="Unassembled WGS sequence"/>
</dbReference>
<sequence length="183" mass="20331">MLKVRITLILCSVIVLSACSSGDWRSASRDSAGLAPPPAETPQAVIEVYAADAYGWRGWFAVHTWIAIKPEQASEYTVYEVVGWGVDEGRSALRTYQTEIPDRYWYGARPDVLLTMQGDEARELIPQIEEAVERYPWTGEYRAVPGPNSNTLPAWIAIQVPELGLQLPFSAIGSGYARRDRGD</sequence>
<dbReference type="RefSeq" id="WP_126799487.1">
    <property type="nucleotide sequence ID" value="NZ_PIPO01000005.1"/>
</dbReference>
<dbReference type="EMBL" id="PIPO01000005">
    <property type="protein sequence ID" value="RUO31105.1"/>
    <property type="molecule type" value="Genomic_DNA"/>
</dbReference>
<proteinExistence type="predicted"/>
<gene>
    <name evidence="2" type="ORF">CWE14_11440</name>
</gene>
<dbReference type="Pfam" id="PF12570">
    <property type="entry name" value="DUF3750"/>
    <property type="match status" value="1"/>
</dbReference>
<keyword evidence="3" id="KW-1185">Reference proteome</keyword>